<gene>
    <name evidence="1" type="ORF">B0X71_18870</name>
</gene>
<protein>
    <submittedName>
        <fullName evidence="1">Uncharacterized protein</fullName>
    </submittedName>
</protein>
<reference evidence="1 2" key="1">
    <citation type="submission" date="2017-02" db="EMBL/GenBank/DDBJ databases">
        <title>The complete genomic sequence of a novel cold adapted crude oil-degrading bacterium Planococcus qaidamina Y42.</title>
        <authorList>
            <person name="Yang R."/>
        </authorList>
    </citation>
    <scope>NUCLEOTIDE SEQUENCE [LARGE SCALE GENOMIC DNA]</scope>
    <source>
        <strain evidence="1 2">Y42</strain>
        <plasmid evidence="1 2">unnamed1</plasmid>
    </source>
</reference>
<dbReference type="PROSITE" id="PS51257">
    <property type="entry name" value="PROKAR_LIPOPROTEIN"/>
    <property type="match status" value="1"/>
</dbReference>
<sequence length="78" mass="8472">MKITCVIIASSFSLGIVSGCITGDDNPEALETESGTSVDAETRTQENRSIEIVLPNSFTDEQVMLNFPEDFDTVLDTI</sequence>
<accession>A0A1Q2L577</accession>
<keyword evidence="1" id="KW-0614">Plasmid</keyword>
<proteinExistence type="predicted"/>
<organism evidence="1 2">
    <name type="scientific">Planococcus lenghuensis</name>
    <dbReference type="NCBI Taxonomy" id="2213202"/>
    <lineage>
        <taxon>Bacteria</taxon>
        <taxon>Bacillati</taxon>
        <taxon>Bacillota</taxon>
        <taxon>Bacilli</taxon>
        <taxon>Bacillales</taxon>
        <taxon>Caryophanaceae</taxon>
        <taxon>Planococcus</taxon>
    </lineage>
</organism>
<evidence type="ECO:0000313" key="1">
    <source>
        <dbReference type="EMBL" id="AQQ55247.1"/>
    </source>
</evidence>
<dbReference type="AlphaFoldDB" id="A0A1Q2L577"/>
<geneLocation type="plasmid" evidence="1 2">
    <name>unnamed1</name>
</geneLocation>
<evidence type="ECO:0000313" key="2">
    <source>
        <dbReference type="Proteomes" id="UP000188184"/>
    </source>
</evidence>
<keyword evidence="2" id="KW-1185">Reference proteome</keyword>
<dbReference type="KEGG" id="pmar:B0X71_18870"/>
<dbReference type="EMBL" id="CP019641">
    <property type="protein sequence ID" value="AQQ55247.1"/>
    <property type="molecule type" value="Genomic_DNA"/>
</dbReference>
<dbReference type="Proteomes" id="UP000188184">
    <property type="component" value="Plasmid unnamed1"/>
</dbReference>
<name>A0A1Q2L577_9BACL</name>